<dbReference type="SUPFAM" id="SSF52980">
    <property type="entry name" value="Restriction endonuclease-like"/>
    <property type="match status" value="1"/>
</dbReference>
<feature type="domain" description="Putative restriction endonuclease" evidence="1">
    <location>
        <begin position="32"/>
        <end position="188"/>
    </location>
</feature>
<keyword evidence="2" id="KW-0378">Hydrolase</keyword>
<dbReference type="PANTHER" id="PTHR35400">
    <property type="entry name" value="SLR1083 PROTEIN"/>
    <property type="match status" value="1"/>
</dbReference>
<evidence type="ECO:0000259" key="1">
    <source>
        <dbReference type="Pfam" id="PF05685"/>
    </source>
</evidence>
<name>A0A6N7ZAK8_9PSEU</name>
<dbReference type="Proteomes" id="UP000440096">
    <property type="component" value="Unassembled WGS sequence"/>
</dbReference>
<dbReference type="AlphaFoldDB" id="A0A6N7ZAK8"/>
<dbReference type="InterPro" id="IPR012296">
    <property type="entry name" value="Nuclease_put_TT1808"/>
</dbReference>
<evidence type="ECO:0000313" key="3">
    <source>
        <dbReference type="Proteomes" id="UP000440096"/>
    </source>
</evidence>
<dbReference type="InterPro" id="IPR011335">
    <property type="entry name" value="Restrct_endonuc-II-like"/>
</dbReference>
<dbReference type="InterPro" id="IPR008538">
    <property type="entry name" value="Uma2"/>
</dbReference>
<reference evidence="2 3" key="1">
    <citation type="submission" date="2019-11" db="EMBL/GenBank/DDBJ databases">
        <title>Draft genome of Amycolatopsis RM579.</title>
        <authorList>
            <person name="Duangmal K."/>
            <person name="Mingma R."/>
        </authorList>
    </citation>
    <scope>NUCLEOTIDE SEQUENCE [LARGE SCALE GENOMIC DNA]</scope>
    <source>
        <strain evidence="2 3">RM579</strain>
    </source>
</reference>
<dbReference type="PANTHER" id="PTHR35400:SF3">
    <property type="entry name" value="SLL1072 PROTEIN"/>
    <property type="match status" value="1"/>
</dbReference>
<keyword evidence="3" id="KW-1185">Reference proteome</keyword>
<evidence type="ECO:0000313" key="2">
    <source>
        <dbReference type="EMBL" id="MTD58749.1"/>
    </source>
</evidence>
<proteinExistence type="predicted"/>
<organism evidence="2 3">
    <name type="scientific">Amycolatopsis pithecellobii</name>
    <dbReference type="NCBI Taxonomy" id="664692"/>
    <lineage>
        <taxon>Bacteria</taxon>
        <taxon>Bacillati</taxon>
        <taxon>Actinomycetota</taxon>
        <taxon>Actinomycetes</taxon>
        <taxon>Pseudonocardiales</taxon>
        <taxon>Pseudonocardiaceae</taxon>
        <taxon>Amycolatopsis</taxon>
    </lineage>
</organism>
<dbReference type="Pfam" id="PF05685">
    <property type="entry name" value="Uma2"/>
    <property type="match status" value="1"/>
</dbReference>
<keyword evidence="2" id="KW-0255">Endonuclease</keyword>
<sequence length="198" mass="21288">MRGMTAQLAHEERRTLLGPVTVDDWLAADAPADGSRLELILGYFAMSPPPTGFHQDVTAELTGLLRAALRAAGRSDLRGLPGVGVRISTPLRIALIPDLVVVNVGVRRATFEADNLLLAVEVWSPGNRRAERETKIGAYAQAGVPFLWLVETPLGEPVKFRGYRLEGVEYVLKVQAEAGETVTAPGPVPVKIDTSELG</sequence>
<protein>
    <submittedName>
        <fullName evidence="2">Uma2 family endonuclease</fullName>
    </submittedName>
</protein>
<dbReference type="Gene3D" id="3.90.1570.10">
    <property type="entry name" value="tt1808, chain A"/>
    <property type="match status" value="1"/>
</dbReference>
<accession>A0A6N7ZAK8</accession>
<keyword evidence="2" id="KW-0540">Nuclease</keyword>
<dbReference type="EMBL" id="WMBA01000076">
    <property type="protein sequence ID" value="MTD58749.1"/>
    <property type="molecule type" value="Genomic_DNA"/>
</dbReference>
<gene>
    <name evidence="2" type="ORF">GKO32_32925</name>
</gene>
<comment type="caution">
    <text evidence="2">The sequence shown here is derived from an EMBL/GenBank/DDBJ whole genome shotgun (WGS) entry which is preliminary data.</text>
</comment>
<dbReference type="GO" id="GO:0004519">
    <property type="term" value="F:endonuclease activity"/>
    <property type="evidence" value="ECO:0007669"/>
    <property type="project" value="UniProtKB-KW"/>
</dbReference>
<dbReference type="OrthoDB" id="9799703at2"/>
<dbReference type="CDD" id="cd06260">
    <property type="entry name" value="DUF820-like"/>
    <property type="match status" value="1"/>
</dbReference>